<evidence type="ECO:0000256" key="3">
    <source>
        <dbReference type="ARBA" id="ARBA00023239"/>
    </source>
</evidence>
<keyword evidence="3" id="KW-0456">Lyase</keyword>
<dbReference type="GO" id="GO:0016832">
    <property type="term" value="F:aldehyde-lyase activity"/>
    <property type="evidence" value="ECO:0007669"/>
    <property type="project" value="TreeGrafter"/>
</dbReference>
<dbReference type="SUPFAM" id="SSF51621">
    <property type="entry name" value="Phosphoenolpyruvate/pyruvate domain"/>
    <property type="match status" value="1"/>
</dbReference>
<dbReference type="PANTHER" id="PTHR30502">
    <property type="entry name" value="2-KETO-3-DEOXY-L-RHAMNONATE ALDOLASE"/>
    <property type="match status" value="1"/>
</dbReference>
<dbReference type="Gene3D" id="3.20.20.60">
    <property type="entry name" value="Phosphoenolpyruvate-binding domains"/>
    <property type="match status" value="1"/>
</dbReference>
<protein>
    <submittedName>
        <fullName evidence="5">4-hydroxy-2-oxoheptanedioate aldolase</fullName>
    </submittedName>
</protein>
<organism evidence="5 6">
    <name type="scientific">Paracidovorax cattleyae</name>
    <dbReference type="NCBI Taxonomy" id="80868"/>
    <lineage>
        <taxon>Bacteria</taxon>
        <taxon>Pseudomonadati</taxon>
        <taxon>Pseudomonadota</taxon>
        <taxon>Betaproteobacteria</taxon>
        <taxon>Burkholderiales</taxon>
        <taxon>Comamonadaceae</taxon>
        <taxon>Paracidovorax</taxon>
    </lineage>
</organism>
<accession>A0A1H0VSZ0</accession>
<dbReference type="InterPro" id="IPR040442">
    <property type="entry name" value="Pyrv_kinase-like_dom_sf"/>
</dbReference>
<dbReference type="RefSeq" id="WP_092837787.1">
    <property type="nucleotide sequence ID" value="NZ_CP028290.1"/>
</dbReference>
<feature type="domain" description="HpcH/HpaI aldolase/citrate lyase" evidence="4">
    <location>
        <begin position="21"/>
        <end position="246"/>
    </location>
</feature>
<dbReference type="InterPro" id="IPR015813">
    <property type="entry name" value="Pyrv/PenolPyrv_kinase-like_dom"/>
</dbReference>
<evidence type="ECO:0000313" key="5">
    <source>
        <dbReference type="EMBL" id="SDP81338.1"/>
    </source>
</evidence>
<dbReference type="Pfam" id="PF03328">
    <property type="entry name" value="HpcH_HpaI"/>
    <property type="match status" value="1"/>
</dbReference>
<keyword evidence="2" id="KW-0479">Metal-binding</keyword>
<dbReference type="AlphaFoldDB" id="A0A1H0VSZ0"/>
<evidence type="ECO:0000313" key="6">
    <source>
        <dbReference type="Proteomes" id="UP000199317"/>
    </source>
</evidence>
<evidence type="ECO:0000259" key="4">
    <source>
        <dbReference type="Pfam" id="PF03328"/>
    </source>
</evidence>
<dbReference type="PANTHER" id="PTHR30502:SF0">
    <property type="entry name" value="PHOSPHOENOLPYRUVATE CARBOXYLASE FAMILY PROTEIN"/>
    <property type="match status" value="1"/>
</dbReference>
<gene>
    <name evidence="5" type="ORF">SAMN04489708_12845</name>
</gene>
<evidence type="ECO:0000256" key="2">
    <source>
        <dbReference type="ARBA" id="ARBA00022723"/>
    </source>
</evidence>
<dbReference type="InterPro" id="IPR050251">
    <property type="entry name" value="HpcH-HpaI_aldolase"/>
</dbReference>
<evidence type="ECO:0000256" key="1">
    <source>
        <dbReference type="ARBA" id="ARBA00005568"/>
    </source>
</evidence>
<dbReference type="Proteomes" id="UP000199317">
    <property type="component" value="Unassembled WGS sequence"/>
</dbReference>
<dbReference type="GO" id="GO:0046872">
    <property type="term" value="F:metal ion binding"/>
    <property type="evidence" value="ECO:0007669"/>
    <property type="project" value="UniProtKB-KW"/>
</dbReference>
<keyword evidence="6" id="KW-1185">Reference proteome</keyword>
<dbReference type="OrthoDB" id="86160at2"/>
<proteinExistence type="inferred from homology"/>
<sequence length="258" mass="27311">MPPPLKSNRVLQSLAEGRICTGCWLFMGSPVVTEVLADMPLEALIIDLEHSPSGLETAIEQLRAAAPFAPTMLARVPGVDSDRIKPLLDAGVEGILAPNVESAEQVERLVDACRYPPRGRRGLHYTVSRAAAWGAHAGTYAAHADRHTLVAAMIESARGVEAIPAMAAVQGLDLFFIGPLDLSASIGRPGEYDSPEFIELWTEAERRCRESKIALGGTLLPGHGLSALAERGYGFVTVGSDVTLLRQGALQQLGGAGA</sequence>
<name>A0A1H0VSZ0_9BURK</name>
<dbReference type="EMBL" id="FNJL01000028">
    <property type="protein sequence ID" value="SDP81338.1"/>
    <property type="molecule type" value="Genomic_DNA"/>
</dbReference>
<dbReference type="InterPro" id="IPR005000">
    <property type="entry name" value="Aldolase/citrate-lyase_domain"/>
</dbReference>
<dbReference type="GO" id="GO:0005737">
    <property type="term" value="C:cytoplasm"/>
    <property type="evidence" value="ECO:0007669"/>
    <property type="project" value="TreeGrafter"/>
</dbReference>
<comment type="similarity">
    <text evidence="1">Belongs to the HpcH/HpaI aldolase family.</text>
</comment>
<reference evidence="6" key="1">
    <citation type="submission" date="2016-10" db="EMBL/GenBank/DDBJ databases">
        <authorList>
            <person name="Varghese N."/>
            <person name="Submissions S."/>
        </authorList>
    </citation>
    <scope>NUCLEOTIDE SEQUENCE [LARGE SCALE GENOMIC DNA]</scope>
    <source>
        <strain evidence="6">DSM 17101</strain>
    </source>
</reference>